<feature type="non-terminal residue" evidence="3">
    <location>
        <position position="1"/>
    </location>
</feature>
<accession>A0A2M8EL57</accession>
<proteinExistence type="predicted"/>
<dbReference type="InterPro" id="IPR058486">
    <property type="entry name" value="DUF8173"/>
</dbReference>
<keyword evidence="1" id="KW-0472">Membrane</keyword>
<feature type="domain" description="DUF8173" evidence="2">
    <location>
        <begin position="43"/>
        <end position="190"/>
    </location>
</feature>
<dbReference type="Proteomes" id="UP000229756">
    <property type="component" value="Unassembled WGS sequence"/>
</dbReference>
<feature type="transmembrane region" description="Helical" evidence="1">
    <location>
        <begin position="51"/>
        <end position="69"/>
    </location>
</feature>
<dbReference type="Pfam" id="PF26514">
    <property type="entry name" value="DUF8173"/>
    <property type="match status" value="1"/>
</dbReference>
<keyword evidence="1" id="KW-1133">Transmembrane helix</keyword>
<keyword evidence="1" id="KW-0812">Transmembrane</keyword>
<evidence type="ECO:0000313" key="3">
    <source>
        <dbReference type="EMBL" id="PJC23476.1"/>
    </source>
</evidence>
<evidence type="ECO:0000259" key="2">
    <source>
        <dbReference type="Pfam" id="PF26514"/>
    </source>
</evidence>
<protein>
    <recommendedName>
        <fullName evidence="2">DUF8173 domain-containing protein</fullName>
    </recommendedName>
</protein>
<reference evidence="4" key="1">
    <citation type="submission" date="2017-09" db="EMBL/GenBank/DDBJ databases">
        <title>Depth-based differentiation of microbial function through sediment-hosted aquifers and enrichment of novel symbionts in the deep terrestrial subsurface.</title>
        <authorList>
            <person name="Probst A.J."/>
            <person name="Ladd B."/>
            <person name="Jarett J.K."/>
            <person name="Geller-Mcgrath D.E."/>
            <person name="Sieber C.M.K."/>
            <person name="Emerson J.B."/>
            <person name="Anantharaman K."/>
            <person name="Thomas B.C."/>
            <person name="Malmstrom R."/>
            <person name="Stieglmeier M."/>
            <person name="Klingl A."/>
            <person name="Woyke T."/>
            <person name="Ryan C.M."/>
            <person name="Banfield J.F."/>
        </authorList>
    </citation>
    <scope>NUCLEOTIDE SEQUENCE [LARGE SCALE GENOMIC DNA]</scope>
</reference>
<name>A0A2M8EL57_UNCKA</name>
<evidence type="ECO:0000256" key="1">
    <source>
        <dbReference type="SAM" id="Phobius"/>
    </source>
</evidence>
<comment type="caution">
    <text evidence="3">The sequence shown here is derived from an EMBL/GenBank/DDBJ whole genome shotgun (WGS) entry which is preliminary data.</text>
</comment>
<organism evidence="3 4">
    <name type="scientific">candidate division WWE3 bacterium CG_4_9_14_0_2_um_filter_35_11</name>
    <dbReference type="NCBI Taxonomy" id="1975077"/>
    <lineage>
        <taxon>Bacteria</taxon>
        <taxon>Katanobacteria</taxon>
    </lineage>
</organism>
<feature type="transmembrane region" description="Helical" evidence="1">
    <location>
        <begin position="90"/>
        <end position="113"/>
    </location>
</feature>
<sequence length="202" mass="21796">SSISTISGKIIGNLYYSGKKPEILENSFINGQVIETIKDENIESSNRADLIISKIIHSLTMILVGLVLLKINKDKLSEVVVSYKANLGRNILLGVASSILIPVIVMALFISIIGLPIGLFITFLTIFAGYFGYVIPAIALGQKVFEKRSLGMLQLITGVLLLDILTMTPIIGSTLSIIIVVSSIGLIVNKSVLKPKVTKSKK</sequence>
<evidence type="ECO:0000313" key="4">
    <source>
        <dbReference type="Proteomes" id="UP000229756"/>
    </source>
</evidence>
<dbReference type="AlphaFoldDB" id="A0A2M8EL57"/>
<feature type="transmembrane region" description="Helical" evidence="1">
    <location>
        <begin position="119"/>
        <end position="140"/>
    </location>
</feature>
<feature type="transmembrane region" description="Helical" evidence="1">
    <location>
        <begin position="152"/>
        <end position="171"/>
    </location>
</feature>
<dbReference type="EMBL" id="PFSJ01000024">
    <property type="protein sequence ID" value="PJC23476.1"/>
    <property type="molecule type" value="Genomic_DNA"/>
</dbReference>
<gene>
    <name evidence="3" type="ORF">CO058_03105</name>
</gene>